<dbReference type="EMBL" id="JROC01000028">
    <property type="protein sequence ID" value="KGL67107.1"/>
    <property type="molecule type" value="Genomic_DNA"/>
</dbReference>
<reference evidence="1 2" key="1">
    <citation type="submission" date="2014-09" db="EMBL/GenBank/DDBJ databases">
        <title>Lactobacillus mucosae CRL573 Genome Sequencing.</title>
        <authorList>
            <person name="Bleckwedel J."/>
            <person name="Teran L.C."/>
            <person name="Bonacina J."/>
            <person name="Saavedra L."/>
            <person name="Mozzi F.B."/>
            <person name="Raya R.R."/>
        </authorList>
    </citation>
    <scope>NUCLEOTIDE SEQUENCE [LARGE SCALE GENOMIC DNA]</scope>
    <source>
        <strain evidence="1 2">CRL573</strain>
    </source>
</reference>
<proteinExistence type="predicted"/>
<evidence type="ECO:0008006" key="3">
    <source>
        <dbReference type="Google" id="ProtNLM"/>
    </source>
</evidence>
<dbReference type="Proteomes" id="UP000030001">
    <property type="component" value="Unassembled WGS sequence"/>
</dbReference>
<organism evidence="1 2">
    <name type="scientific">Limosilactobacillus mucosae</name>
    <name type="common">Lactobacillus mucosae</name>
    <dbReference type="NCBI Taxonomy" id="97478"/>
    <lineage>
        <taxon>Bacteria</taxon>
        <taxon>Bacillati</taxon>
        <taxon>Bacillota</taxon>
        <taxon>Bacilli</taxon>
        <taxon>Lactobacillales</taxon>
        <taxon>Lactobacillaceae</taxon>
        <taxon>Limosilactobacillus</taxon>
    </lineage>
</organism>
<sequence length="163" mass="18425">MSVKQAELFDEIDEQATRQAVRDFFFDDGFNKRTFSHILRKAGSGDIKSPSLSADGGFGGNGGNHSEDAFIAHTEYSRALNAVYDAINNCLSEESRVILKNRFVKREQVEDVKELLHISSNKSWHKSEKFACYEFSETIEIAIAKYQVEELFPTFTITKKATA</sequence>
<protein>
    <recommendedName>
        <fullName evidence="3">Phage transcriptional regulator, ArpU family</fullName>
    </recommendedName>
</protein>
<accession>A0A099YCI2</accession>
<evidence type="ECO:0000313" key="2">
    <source>
        <dbReference type="Proteomes" id="UP000030001"/>
    </source>
</evidence>
<dbReference type="AlphaFoldDB" id="A0A099YCI2"/>
<gene>
    <name evidence="1" type="ORF">LX03_03955</name>
</gene>
<name>A0A099YCI2_LIMMU</name>
<comment type="caution">
    <text evidence="1">The sequence shown here is derived from an EMBL/GenBank/DDBJ whole genome shotgun (WGS) entry which is preliminary data.</text>
</comment>
<evidence type="ECO:0000313" key="1">
    <source>
        <dbReference type="EMBL" id="KGL67107.1"/>
    </source>
</evidence>